<evidence type="ECO:0000313" key="1">
    <source>
        <dbReference type="EMBL" id="KAJ1164344.1"/>
    </source>
</evidence>
<sequence>MPDPKSASRARGPSSQFAVRRLGRSREQVIPLQCLQRPTRVAVYSYSGLPLCLFANTRQLNRLACQLPRPPRKTAPVGLDHLSSGTSCQALAAVLPSLPLAWLSLRPRALNHLSVRAHGPSRCTSPRILPGTAAAAVGPRTQLGHLLAQDSGYASWPCCSSTSSSLDDRCSSLVPLLQAAQWALRYIWPLSCLCHTFNGAHHVCVPPRTPVKCGGGGAEAQGPHRSMGLLSRRGSACGPSATLVWVPAQDCITRPPQLSATAASGPQEGQQASPLSRLQFRAPNQFFLRWPATDLREDAPTRRPF</sequence>
<keyword evidence="2" id="KW-1185">Reference proteome</keyword>
<dbReference type="Proteomes" id="UP001066276">
    <property type="component" value="Chromosome 4_2"/>
</dbReference>
<evidence type="ECO:0000313" key="2">
    <source>
        <dbReference type="Proteomes" id="UP001066276"/>
    </source>
</evidence>
<gene>
    <name evidence="1" type="ORF">NDU88_004784</name>
</gene>
<proteinExistence type="predicted"/>
<dbReference type="EMBL" id="JANPWB010000008">
    <property type="protein sequence ID" value="KAJ1164344.1"/>
    <property type="molecule type" value="Genomic_DNA"/>
</dbReference>
<reference evidence="1" key="1">
    <citation type="journal article" date="2022" name="bioRxiv">
        <title>Sequencing and chromosome-scale assembly of the giantPleurodeles waltlgenome.</title>
        <authorList>
            <person name="Brown T."/>
            <person name="Elewa A."/>
            <person name="Iarovenko S."/>
            <person name="Subramanian E."/>
            <person name="Araus A.J."/>
            <person name="Petzold A."/>
            <person name="Susuki M."/>
            <person name="Suzuki K.-i.T."/>
            <person name="Hayashi T."/>
            <person name="Toyoda A."/>
            <person name="Oliveira C."/>
            <person name="Osipova E."/>
            <person name="Leigh N.D."/>
            <person name="Simon A."/>
            <person name="Yun M.H."/>
        </authorList>
    </citation>
    <scope>NUCLEOTIDE SEQUENCE</scope>
    <source>
        <strain evidence="1">20211129_DDA</strain>
        <tissue evidence="1">Liver</tissue>
    </source>
</reference>
<protein>
    <submittedName>
        <fullName evidence="1">Uncharacterized protein</fullName>
    </submittedName>
</protein>
<dbReference type="AlphaFoldDB" id="A0AAV7SJV8"/>
<comment type="caution">
    <text evidence="1">The sequence shown here is derived from an EMBL/GenBank/DDBJ whole genome shotgun (WGS) entry which is preliminary data.</text>
</comment>
<accession>A0AAV7SJV8</accession>
<name>A0AAV7SJV8_PLEWA</name>
<organism evidence="1 2">
    <name type="scientific">Pleurodeles waltl</name>
    <name type="common">Iberian ribbed newt</name>
    <dbReference type="NCBI Taxonomy" id="8319"/>
    <lineage>
        <taxon>Eukaryota</taxon>
        <taxon>Metazoa</taxon>
        <taxon>Chordata</taxon>
        <taxon>Craniata</taxon>
        <taxon>Vertebrata</taxon>
        <taxon>Euteleostomi</taxon>
        <taxon>Amphibia</taxon>
        <taxon>Batrachia</taxon>
        <taxon>Caudata</taxon>
        <taxon>Salamandroidea</taxon>
        <taxon>Salamandridae</taxon>
        <taxon>Pleurodelinae</taxon>
        <taxon>Pleurodeles</taxon>
    </lineage>
</organism>